<dbReference type="InterPro" id="IPR036155">
    <property type="entry name" value="Crypto/Photolyase_N_sf"/>
</dbReference>
<dbReference type="InterPro" id="IPR006050">
    <property type="entry name" value="DNA_photolyase_N"/>
</dbReference>
<dbReference type="GO" id="GO:0003904">
    <property type="term" value="F:deoxyribodipyrimidine photo-lyase activity"/>
    <property type="evidence" value="ECO:0007669"/>
    <property type="project" value="TreeGrafter"/>
</dbReference>
<dbReference type="OrthoDB" id="9772484at2"/>
<keyword evidence="1 4" id="KW-0285">Flavoprotein</keyword>
<organism evidence="8 9">
    <name type="scientific">Ruania alba</name>
    <dbReference type="NCBI Taxonomy" id="648782"/>
    <lineage>
        <taxon>Bacteria</taxon>
        <taxon>Bacillati</taxon>
        <taxon>Actinomycetota</taxon>
        <taxon>Actinomycetes</taxon>
        <taxon>Micrococcales</taxon>
        <taxon>Ruaniaceae</taxon>
        <taxon>Ruania</taxon>
    </lineage>
</organism>
<feature type="site" description="Electron transfer via tryptophanyl radical" evidence="5">
    <location>
        <position position="384"/>
    </location>
</feature>
<keyword evidence="3 6" id="KW-0157">Chromophore</keyword>
<dbReference type="PRINTS" id="PR00147">
    <property type="entry name" value="DNAPHOTLYASE"/>
</dbReference>
<keyword evidence="8" id="KW-0456">Lyase</keyword>
<evidence type="ECO:0000256" key="3">
    <source>
        <dbReference type="ARBA" id="ARBA00022991"/>
    </source>
</evidence>
<evidence type="ECO:0000259" key="7">
    <source>
        <dbReference type="PROSITE" id="PS51645"/>
    </source>
</evidence>
<dbReference type="Gene3D" id="3.40.50.620">
    <property type="entry name" value="HUPs"/>
    <property type="match status" value="1"/>
</dbReference>
<dbReference type="Proteomes" id="UP000199220">
    <property type="component" value="Unassembled WGS sequence"/>
</dbReference>
<comment type="cofactor">
    <cofactor evidence="4">
        <name>FAD</name>
        <dbReference type="ChEBI" id="CHEBI:57692"/>
    </cofactor>
    <text evidence="4">Binds 1 FAD per subunit.</text>
</comment>
<reference evidence="9" key="1">
    <citation type="submission" date="2016-10" db="EMBL/GenBank/DDBJ databases">
        <authorList>
            <person name="Varghese N."/>
            <person name="Submissions S."/>
        </authorList>
    </citation>
    <scope>NUCLEOTIDE SEQUENCE [LARGE SCALE GENOMIC DNA]</scope>
    <source>
        <strain evidence="9">DSM 21368</strain>
    </source>
</reference>
<feature type="binding site" evidence="4">
    <location>
        <position position="226"/>
    </location>
    <ligand>
        <name>FAD</name>
        <dbReference type="ChEBI" id="CHEBI:57692"/>
    </ligand>
</feature>
<evidence type="ECO:0000256" key="6">
    <source>
        <dbReference type="RuleBase" id="RU004182"/>
    </source>
</evidence>
<evidence type="ECO:0000313" key="8">
    <source>
        <dbReference type="EMBL" id="SEE87328.1"/>
    </source>
</evidence>
<dbReference type="PANTHER" id="PTHR11455:SF9">
    <property type="entry name" value="CRYPTOCHROME CIRCADIAN CLOCK 5 ISOFORM X1"/>
    <property type="match status" value="1"/>
</dbReference>
<feature type="binding site" evidence="4">
    <location>
        <begin position="374"/>
        <end position="376"/>
    </location>
    <ligand>
        <name>FAD</name>
        <dbReference type="ChEBI" id="CHEBI:57692"/>
    </ligand>
</feature>
<accession>A0A1H5MFV3</accession>
<proteinExistence type="inferred from homology"/>
<feature type="binding site" evidence="4">
    <location>
        <begin position="237"/>
        <end position="241"/>
    </location>
    <ligand>
        <name>FAD</name>
        <dbReference type="ChEBI" id="CHEBI:57692"/>
    </ligand>
</feature>
<dbReference type="PROSITE" id="PS51645">
    <property type="entry name" value="PHR_CRY_ALPHA_BETA"/>
    <property type="match status" value="1"/>
</dbReference>
<evidence type="ECO:0000313" key="9">
    <source>
        <dbReference type="Proteomes" id="UP000199220"/>
    </source>
</evidence>
<evidence type="ECO:0000256" key="5">
    <source>
        <dbReference type="PIRSR" id="PIRSR602081-2"/>
    </source>
</evidence>
<protein>
    <submittedName>
        <fullName evidence="8">Deoxyribodipyrimidine photo-lyase type I</fullName>
    </submittedName>
</protein>
<keyword evidence="9" id="KW-1185">Reference proteome</keyword>
<dbReference type="Pfam" id="PF03441">
    <property type="entry name" value="FAD_binding_7"/>
    <property type="match status" value="1"/>
</dbReference>
<dbReference type="InterPro" id="IPR002081">
    <property type="entry name" value="Cryptochrome/DNA_photolyase_1"/>
</dbReference>
<dbReference type="Gene3D" id="1.10.579.10">
    <property type="entry name" value="DNA Cyclobutane Dipyrimidine Photolyase, subunit A, domain 3"/>
    <property type="match status" value="1"/>
</dbReference>
<dbReference type="InterPro" id="IPR014729">
    <property type="entry name" value="Rossmann-like_a/b/a_fold"/>
</dbReference>
<dbReference type="RefSeq" id="WP_089774124.1">
    <property type="nucleotide sequence ID" value="NZ_FNTX01000002.1"/>
</dbReference>
<feature type="site" description="Electron transfer via tryptophanyl radical" evidence="5">
    <location>
        <position position="307"/>
    </location>
</feature>
<dbReference type="GO" id="GO:0006950">
    <property type="term" value="P:response to stress"/>
    <property type="evidence" value="ECO:0007669"/>
    <property type="project" value="UniProtKB-ARBA"/>
</dbReference>
<dbReference type="PROSITE" id="PS00691">
    <property type="entry name" value="DNA_PHOTOLYASES_1_2"/>
    <property type="match status" value="1"/>
</dbReference>
<dbReference type="GO" id="GO:0006139">
    <property type="term" value="P:nucleobase-containing compound metabolic process"/>
    <property type="evidence" value="ECO:0007669"/>
    <property type="project" value="UniProtKB-ARBA"/>
</dbReference>
<dbReference type="STRING" id="648782.SAMN04488554_3309"/>
<dbReference type="PANTHER" id="PTHR11455">
    <property type="entry name" value="CRYPTOCHROME"/>
    <property type="match status" value="1"/>
</dbReference>
<dbReference type="Pfam" id="PF00875">
    <property type="entry name" value="DNA_photolyase"/>
    <property type="match status" value="1"/>
</dbReference>
<dbReference type="GO" id="GO:0071949">
    <property type="term" value="F:FAD binding"/>
    <property type="evidence" value="ECO:0007669"/>
    <property type="project" value="TreeGrafter"/>
</dbReference>
<evidence type="ECO:0000256" key="4">
    <source>
        <dbReference type="PIRSR" id="PIRSR602081-1"/>
    </source>
</evidence>
<feature type="domain" description="Photolyase/cryptochrome alpha/beta" evidence="7">
    <location>
        <begin position="3"/>
        <end position="132"/>
    </location>
</feature>
<evidence type="ECO:0000256" key="1">
    <source>
        <dbReference type="ARBA" id="ARBA00022630"/>
    </source>
</evidence>
<feature type="site" description="Electron transfer via tryptophanyl radical" evidence="5">
    <location>
        <position position="361"/>
    </location>
</feature>
<dbReference type="SUPFAM" id="SSF52425">
    <property type="entry name" value="Cryptochrome/photolyase, N-terminal domain"/>
    <property type="match status" value="1"/>
</dbReference>
<dbReference type="Gene3D" id="1.25.40.80">
    <property type="match status" value="1"/>
</dbReference>
<dbReference type="InterPro" id="IPR018394">
    <property type="entry name" value="DNA_photolyase_1_CS_C"/>
</dbReference>
<dbReference type="GO" id="GO:0003677">
    <property type="term" value="F:DNA binding"/>
    <property type="evidence" value="ECO:0007669"/>
    <property type="project" value="TreeGrafter"/>
</dbReference>
<dbReference type="AlphaFoldDB" id="A0A1H5MFV3"/>
<name>A0A1H5MFV3_9MICO</name>
<dbReference type="SUPFAM" id="SSF48173">
    <property type="entry name" value="Cryptochrome/photolyase FAD-binding domain"/>
    <property type="match status" value="1"/>
</dbReference>
<gene>
    <name evidence="8" type="ORF">SAMN04488554_3309</name>
</gene>
<keyword evidence="2 4" id="KW-0274">FAD</keyword>
<dbReference type="InterPro" id="IPR005101">
    <property type="entry name" value="Cryptochr/Photolyase_FAD-bd"/>
</dbReference>
<sequence length="452" mass="51215">MTAPTVLWLRHDLRLADNPALLAAVDAGAPVVVLYVLDDVTPGVRPLGGASRWWLHHSLTELGDRLARRGGRLVLRRGSGTHVVHEVVAQTGASTVVWNRRYSQGGRAADAGLKESLRAHGVHAESFHANLLFEPWTIQTGAGKPYQVFTPFWRACVNGPPPRDPLPAPKHVPAPADPVASDRLDDWELLPTRPDWAGGLRENWTPGERDARRRLEEFATDTLAAYGLRDEPAREVTSRLSPSLAFGEISPFQIWHRMHEALSTAAHQQRGKFLSEVGWREFHHHVAFHAEDLATVNVRRRFDDFGWETPGDEELDRWRYGRTGIPLVDAGMRELWHTGYMHNRVRMVAASFLVKNLLVDWRVGEQWFWDTLVDADEANNPGNWQWVAGSGADAAPYFRIFNPRAQADRFDRDGEYVRRWVPEVGTGDYPEPMVDLAQSRRDALEAYEQIRR</sequence>
<dbReference type="InterPro" id="IPR036134">
    <property type="entry name" value="Crypto/Photolyase_FAD-like_sf"/>
</dbReference>
<feature type="binding site" evidence="4">
    <location>
        <position position="273"/>
    </location>
    <ligand>
        <name>FAD</name>
        <dbReference type="ChEBI" id="CHEBI:57692"/>
    </ligand>
</feature>
<dbReference type="GO" id="GO:0009416">
    <property type="term" value="P:response to light stimulus"/>
    <property type="evidence" value="ECO:0007669"/>
    <property type="project" value="TreeGrafter"/>
</dbReference>
<comment type="similarity">
    <text evidence="6">Belongs to the DNA photolyase family.</text>
</comment>
<evidence type="ECO:0000256" key="2">
    <source>
        <dbReference type="ARBA" id="ARBA00022827"/>
    </source>
</evidence>
<dbReference type="PROSITE" id="PS00394">
    <property type="entry name" value="DNA_PHOTOLYASES_1_1"/>
    <property type="match status" value="1"/>
</dbReference>
<dbReference type="EMBL" id="FNTX01000002">
    <property type="protein sequence ID" value="SEE87328.1"/>
    <property type="molecule type" value="Genomic_DNA"/>
</dbReference>